<dbReference type="InterPro" id="IPR000073">
    <property type="entry name" value="AB_hydrolase_1"/>
</dbReference>
<dbReference type="InterPro" id="IPR050266">
    <property type="entry name" value="AB_hydrolase_sf"/>
</dbReference>
<protein>
    <submittedName>
        <fullName evidence="3">Alpha/beta fold hydrolase</fullName>
    </submittedName>
</protein>
<keyword evidence="1 3" id="KW-0378">Hydrolase</keyword>
<dbReference type="InterPro" id="IPR029058">
    <property type="entry name" value="AB_hydrolase_fold"/>
</dbReference>
<dbReference type="Gene3D" id="3.40.50.1820">
    <property type="entry name" value="alpha/beta hydrolase"/>
    <property type="match status" value="1"/>
</dbReference>
<name>A0ABX6D4X6_9BACI</name>
<sequence length="280" mass="31653">MSGVKYQVINVNGSELHFADYPGEKGTIIAVHGLTGNHMQMHYYAELLKGEYRFISVDLKGRGKSAPAGINTGIELHTQDILALIDALKIKQPILMGYSMGAFIMANVASKRTDVKGVVLLDGAATCTDHQRKIVEPSLGRISKHYENANAYIQEIKEIYGRLGVEWTDHLENVGRYEIAEKDGHWENKSDEEKIRQDFQSFYAYKPEEVFKNIMCPVLLIHSTGEIGTMPALFLAESYTETLKNAKNIWKYTSSSNHYTLVFEERKDVNPVIQCFLENL</sequence>
<evidence type="ECO:0000256" key="1">
    <source>
        <dbReference type="ARBA" id="ARBA00022801"/>
    </source>
</evidence>
<evidence type="ECO:0000313" key="4">
    <source>
        <dbReference type="Proteomes" id="UP000373269"/>
    </source>
</evidence>
<dbReference type="EMBL" id="CP045835">
    <property type="protein sequence ID" value="QGG49721.1"/>
    <property type="molecule type" value="Genomic_DNA"/>
</dbReference>
<evidence type="ECO:0000313" key="3">
    <source>
        <dbReference type="EMBL" id="QGG49721.1"/>
    </source>
</evidence>
<dbReference type="SUPFAM" id="SSF53474">
    <property type="entry name" value="alpha/beta-Hydrolases"/>
    <property type="match status" value="1"/>
</dbReference>
<accession>A0ABX6D4X6</accession>
<keyword evidence="4" id="KW-1185">Reference proteome</keyword>
<dbReference type="GO" id="GO:0016787">
    <property type="term" value="F:hydrolase activity"/>
    <property type="evidence" value="ECO:0007669"/>
    <property type="project" value="UniProtKB-KW"/>
</dbReference>
<dbReference type="PANTHER" id="PTHR43798:SF31">
    <property type="entry name" value="AB HYDROLASE SUPERFAMILY PROTEIN YCLE"/>
    <property type="match status" value="1"/>
</dbReference>
<dbReference type="Proteomes" id="UP000373269">
    <property type="component" value="Chromosome"/>
</dbReference>
<proteinExistence type="predicted"/>
<dbReference type="Pfam" id="PF00561">
    <property type="entry name" value="Abhydrolase_1"/>
    <property type="match status" value="1"/>
</dbReference>
<feature type="domain" description="AB hydrolase-1" evidence="2">
    <location>
        <begin position="27"/>
        <end position="127"/>
    </location>
</feature>
<dbReference type="PANTHER" id="PTHR43798">
    <property type="entry name" value="MONOACYLGLYCEROL LIPASE"/>
    <property type="match status" value="1"/>
</dbReference>
<organism evidence="3 4">
    <name type="scientific">Lysinibacillus pakistanensis</name>
    <dbReference type="NCBI Taxonomy" id="759811"/>
    <lineage>
        <taxon>Bacteria</taxon>
        <taxon>Bacillati</taxon>
        <taxon>Bacillota</taxon>
        <taxon>Bacilli</taxon>
        <taxon>Bacillales</taxon>
        <taxon>Bacillaceae</taxon>
        <taxon>Lysinibacillus</taxon>
    </lineage>
</organism>
<gene>
    <name evidence="3" type="ORF">GDS87_01720</name>
</gene>
<evidence type="ECO:0000259" key="2">
    <source>
        <dbReference type="Pfam" id="PF00561"/>
    </source>
</evidence>
<reference evidence="3 4" key="1">
    <citation type="submission" date="2019-11" db="EMBL/GenBank/DDBJ databases">
        <title>Whole Genome Sequencing and Comparative Genomic Analyses of Lysinibacillus pakistanensis LZH-9, a Halotolerant Strain with Excellent COD Removal Capability.</title>
        <authorList>
            <person name="Zhou H."/>
        </authorList>
    </citation>
    <scope>NUCLEOTIDE SEQUENCE [LARGE SCALE GENOMIC DNA]</scope>
    <source>
        <strain evidence="3 4">LZH-9</strain>
    </source>
</reference>